<feature type="transmembrane region" description="Helical" evidence="1">
    <location>
        <begin position="133"/>
        <end position="161"/>
    </location>
</feature>
<feature type="transmembrane region" description="Helical" evidence="1">
    <location>
        <begin position="6"/>
        <end position="29"/>
    </location>
</feature>
<dbReference type="InterPro" id="IPR004676">
    <property type="entry name" value="Cd-R_transporter"/>
</dbReference>
<evidence type="ECO:0000313" key="3">
    <source>
        <dbReference type="Proteomes" id="UP000190961"/>
    </source>
</evidence>
<feature type="transmembrane region" description="Helical" evidence="1">
    <location>
        <begin position="182"/>
        <end position="200"/>
    </location>
</feature>
<keyword evidence="1" id="KW-1133">Transmembrane helix</keyword>
<keyword evidence="1" id="KW-0812">Transmembrane</keyword>
<dbReference type="AlphaFoldDB" id="A0A1T5L9K6"/>
<dbReference type="OrthoDB" id="7995400at2"/>
<evidence type="ECO:0000256" key="1">
    <source>
        <dbReference type="SAM" id="Phobius"/>
    </source>
</evidence>
<dbReference type="EMBL" id="FUZU01000002">
    <property type="protein sequence ID" value="SKC72630.1"/>
    <property type="molecule type" value="Genomic_DNA"/>
</dbReference>
<sequence length="209" mass="23129">MIETIITAILAFASTNVDDLFILMILFTLTSDTFRKKNILAGQYLGIITLVVISLIGSLIGIIIPTVYIGFLGFFPIYLGIMKLITFFKRKDENEQEEVLEIPQRNKSILSSLVGASTLSAASITIANGADNIGIYIPLFVNLSIIDLVITIGIFMLLVFIWVKAAEYLARHPALKETLAKYNHILFPIILIGLGIYILVESKSYSLVL</sequence>
<accession>A0A1T5L9K6</accession>
<dbReference type="Proteomes" id="UP000190961">
    <property type="component" value="Unassembled WGS sequence"/>
</dbReference>
<evidence type="ECO:0000313" key="2">
    <source>
        <dbReference type="EMBL" id="SKC72630.1"/>
    </source>
</evidence>
<organism evidence="2 3">
    <name type="scientific">Ohtaekwangia koreensis</name>
    <dbReference type="NCBI Taxonomy" id="688867"/>
    <lineage>
        <taxon>Bacteria</taxon>
        <taxon>Pseudomonadati</taxon>
        <taxon>Bacteroidota</taxon>
        <taxon>Cytophagia</taxon>
        <taxon>Cytophagales</taxon>
        <taxon>Fulvivirgaceae</taxon>
        <taxon>Ohtaekwangia</taxon>
    </lineage>
</organism>
<dbReference type="RefSeq" id="WP_079687364.1">
    <property type="nucleotide sequence ID" value="NZ_FUZU01000002.1"/>
</dbReference>
<feature type="transmembrane region" description="Helical" evidence="1">
    <location>
        <begin position="109"/>
        <end position="127"/>
    </location>
</feature>
<proteinExistence type="predicted"/>
<feature type="transmembrane region" description="Helical" evidence="1">
    <location>
        <begin position="69"/>
        <end position="88"/>
    </location>
</feature>
<reference evidence="2 3" key="1">
    <citation type="submission" date="2017-02" db="EMBL/GenBank/DDBJ databases">
        <authorList>
            <person name="Peterson S.W."/>
        </authorList>
    </citation>
    <scope>NUCLEOTIDE SEQUENCE [LARGE SCALE GENOMIC DNA]</scope>
    <source>
        <strain evidence="2 3">DSM 25262</strain>
    </source>
</reference>
<protein>
    <submittedName>
        <fullName evidence="2">Cadmium resistance transporter (Or sequestration) family protein</fullName>
    </submittedName>
</protein>
<gene>
    <name evidence="2" type="ORF">SAMN05660236_2788</name>
</gene>
<name>A0A1T5L9K6_9BACT</name>
<keyword evidence="3" id="KW-1185">Reference proteome</keyword>
<feature type="transmembrane region" description="Helical" evidence="1">
    <location>
        <begin position="41"/>
        <end position="63"/>
    </location>
</feature>
<keyword evidence="1" id="KW-0472">Membrane</keyword>
<dbReference type="Pfam" id="PF03596">
    <property type="entry name" value="Cad"/>
    <property type="match status" value="1"/>
</dbReference>